<dbReference type="Proteomes" id="UP000019226">
    <property type="component" value="Chromosome"/>
</dbReference>
<dbReference type="InterPro" id="IPR001584">
    <property type="entry name" value="Integrase_cat-core"/>
</dbReference>
<dbReference type="PANTHER" id="PTHR46889:SF4">
    <property type="entry name" value="TRANSPOSASE INSO FOR INSERTION SEQUENCE ELEMENT IS911B-RELATED"/>
    <property type="match status" value="1"/>
</dbReference>
<dbReference type="RefSeq" id="WP_025386850.1">
    <property type="nucleotide sequence ID" value="NZ_CP004350.1"/>
</dbReference>
<organism evidence="2 3">
    <name type="scientific">Corynebacterium casei LMG S-19264</name>
    <dbReference type="NCBI Taxonomy" id="1285583"/>
    <lineage>
        <taxon>Bacteria</taxon>
        <taxon>Bacillati</taxon>
        <taxon>Actinomycetota</taxon>
        <taxon>Actinomycetes</taxon>
        <taxon>Mycobacteriales</taxon>
        <taxon>Corynebacteriaceae</taxon>
        <taxon>Corynebacterium</taxon>
    </lineage>
</organism>
<dbReference type="GeneID" id="82876319"/>
<protein>
    <submittedName>
        <fullName evidence="2">Transposase for insertion sequence</fullName>
    </submittedName>
</protein>
<dbReference type="SUPFAM" id="SSF53098">
    <property type="entry name" value="Ribonuclease H-like"/>
    <property type="match status" value="1"/>
</dbReference>
<name>A0ABM5PLH6_9CORY</name>
<dbReference type="InterPro" id="IPR036397">
    <property type="entry name" value="RNaseH_sf"/>
</dbReference>
<reference evidence="3" key="1">
    <citation type="submission" date="2013-02" db="EMBL/GenBank/DDBJ databases">
        <title>The complete genome sequence of Corynebacterium casei LMG S-19264 (=DSM 44701).</title>
        <authorList>
            <person name="Ruckert C."/>
            <person name="Albersmeier A."/>
            <person name="Kalinowski J."/>
        </authorList>
    </citation>
    <scope>NUCLEOTIDE SEQUENCE [LARGE SCALE GENOMIC DNA]</scope>
    <source>
        <strain evidence="3">LMG S-19264</strain>
    </source>
</reference>
<gene>
    <name evidence="2" type="ORF">CCASEI_00485</name>
</gene>
<evidence type="ECO:0000313" key="3">
    <source>
        <dbReference type="Proteomes" id="UP000019226"/>
    </source>
</evidence>
<dbReference type="Gene3D" id="3.30.420.10">
    <property type="entry name" value="Ribonuclease H-like superfamily/Ribonuclease H"/>
    <property type="match status" value="1"/>
</dbReference>
<dbReference type="Pfam" id="PF13683">
    <property type="entry name" value="rve_3"/>
    <property type="match status" value="1"/>
</dbReference>
<sequence length="114" mass="12956">MPTGEDAHGSDYFTPVFLLPQLCNSTITASTGTVGDSYDNALAENVNGSYKNELIHTRTWNDMVDVEIATFEWITWWNESRLHQSLDYRTPVEVEAEFWAPNTSREIIEIKANA</sequence>
<keyword evidence="3" id="KW-1185">Reference proteome</keyword>
<evidence type="ECO:0000259" key="1">
    <source>
        <dbReference type="Pfam" id="PF13683"/>
    </source>
</evidence>
<feature type="domain" description="Integrase catalytic" evidence="1">
    <location>
        <begin position="27"/>
        <end position="91"/>
    </location>
</feature>
<dbReference type="InterPro" id="IPR012337">
    <property type="entry name" value="RNaseH-like_sf"/>
</dbReference>
<dbReference type="EMBL" id="CP004350">
    <property type="protein sequence ID" value="AHI18682.1"/>
    <property type="molecule type" value="Genomic_DNA"/>
</dbReference>
<dbReference type="PANTHER" id="PTHR46889">
    <property type="entry name" value="TRANSPOSASE INSF FOR INSERTION SEQUENCE IS3B-RELATED"/>
    <property type="match status" value="1"/>
</dbReference>
<evidence type="ECO:0000313" key="2">
    <source>
        <dbReference type="EMBL" id="AHI18682.1"/>
    </source>
</evidence>
<dbReference type="InterPro" id="IPR050900">
    <property type="entry name" value="Transposase_IS3/IS150/IS904"/>
</dbReference>
<proteinExistence type="predicted"/>
<accession>A0ABM5PLH6</accession>